<dbReference type="InterPro" id="IPR036188">
    <property type="entry name" value="FAD/NAD-bd_sf"/>
</dbReference>
<dbReference type="InterPro" id="IPR057661">
    <property type="entry name" value="RsdA/BaiN/AoA(So)_Rossmann"/>
</dbReference>
<dbReference type="Pfam" id="PF03486">
    <property type="entry name" value="HI0933_like"/>
    <property type="match status" value="1"/>
</dbReference>
<dbReference type="PANTHER" id="PTHR42887:SF2">
    <property type="entry name" value="OS12G0638800 PROTEIN"/>
    <property type="match status" value="1"/>
</dbReference>
<gene>
    <name evidence="6" type="ORF">JOC49_001875</name>
</gene>
<dbReference type="SUPFAM" id="SSF160996">
    <property type="entry name" value="HI0933 insert domain-like"/>
    <property type="match status" value="1"/>
</dbReference>
<keyword evidence="7" id="KW-1185">Reference proteome</keyword>
<dbReference type="Proteomes" id="UP000767854">
    <property type="component" value="Unassembled WGS sequence"/>
</dbReference>
<sequence length="412" mass="45204">MIYDAIIIGGGASGLYLAAQLPNQRVLILEKNTRLGLKLLISGNGQCNLTHGGPIAGFKSHYGGHWKFVKHALNRHTNQQVLEKFGKMGVETIEREDGKIFPVSMRSKDVLNALVTSIKSYDQTEIKTGVQVLSITENNLGFSVGVKGESFTTKSVVLATGGYTYPKLGTTGDGYLMADKLGHEIVAPKPALAAVYIKSDALKELQGLVIREMSCTIERQKKRIYSFSGDILCTHFGLSGPGILDHSRYIEKGDVLKLNWAGIEADKLNHIILEVIASHGRNPLSFLMNQLNLPDRVKQFVLKEVQLNGLMKLAELTKENRKKIVDALTGYEVRINRLSDLNEAMVTSGGVGLRQINPKTMMSKIINGLYFVGEVMDVDGDTGGYNLQWAFASAYVAAEQIKQLDGEDAYAK</sequence>
<feature type="domain" description="RsdA/BaiN/AoA(So)-like insert" evidence="5">
    <location>
        <begin position="190"/>
        <end position="346"/>
    </location>
</feature>
<organism evidence="6 7">
    <name type="scientific">Fusibacter tunisiensis</name>
    <dbReference type="NCBI Taxonomy" id="1008308"/>
    <lineage>
        <taxon>Bacteria</taxon>
        <taxon>Bacillati</taxon>
        <taxon>Bacillota</taxon>
        <taxon>Clostridia</taxon>
        <taxon>Eubacteriales</taxon>
        <taxon>Eubacteriales Family XII. Incertae Sedis</taxon>
        <taxon>Fusibacter</taxon>
    </lineage>
</organism>
<dbReference type="Gene3D" id="3.50.50.60">
    <property type="entry name" value="FAD/NAD(P)-binding domain"/>
    <property type="match status" value="1"/>
</dbReference>
<dbReference type="InterPro" id="IPR055178">
    <property type="entry name" value="RsdA/BaiN/AoA(So)-like_dom"/>
</dbReference>
<protein>
    <submittedName>
        <fullName evidence="6">Rossmann fold flavoprotein</fullName>
    </submittedName>
</protein>
<evidence type="ECO:0000256" key="3">
    <source>
        <dbReference type="ARBA" id="ARBA00022827"/>
    </source>
</evidence>
<dbReference type="InterPro" id="IPR004792">
    <property type="entry name" value="BaiN-like"/>
</dbReference>
<dbReference type="InterPro" id="IPR023166">
    <property type="entry name" value="BaiN-like_dom_sf"/>
</dbReference>
<keyword evidence="2" id="KW-0285">Flavoprotein</keyword>
<evidence type="ECO:0000256" key="1">
    <source>
        <dbReference type="ARBA" id="ARBA00001974"/>
    </source>
</evidence>
<evidence type="ECO:0000313" key="7">
    <source>
        <dbReference type="Proteomes" id="UP000767854"/>
    </source>
</evidence>
<comment type="caution">
    <text evidence="6">The sequence shown here is derived from an EMBL/GenBank/DDBJ whole genome shotgun (WGS) entry which is preliminary data.</text>
</comment>
<reference evidence="6 7" key="1">
    <citation type="submission" date="2021-01" db="EMBL/GenBank/DDBJ databases">
        <title>Genomic Encyclopedia of Type Strains, Phase IV (KMG-IV): sequencing the most valuable type-strain genomes for metagenomic binning, comparative biology and taxonomic classification.</title>
        <authorList>
            <person name="Goeker M."/>
        </authorList>
    </citation>
    <scope>NUCLEOTIDE SEQUENCE [LARGE SCALE GENOMIC DNA]</scope>
    <source>
        <strain evidence="6 7">DSM 24436</strain>
    </source>
</reference>
<evidence type="ECO:0000259" key="4">
    <source>
        <dbReference type="Pfam" id="PF03486"/>
    </source>
</evidence>
<comment type="cofactor">
    <cofactor evidence="1">
        <name>FAD</name>
        <dbReference type="ChEBI" id="CHEBI:57692"/>
    </cofactor>
</comment>
<dbReference type="NCBIfam" id="TIGR00275">
    <property type="entry name" value="aminoacetone oxidase family FAD-binding enzyme"/>
    <property type="match status" value="1"/>
</dbReference>
<keyword evidence="3" id="KW-0274">FAD</keyword>
<dbReference type="EMBL" id="JAFBDT010000016">
    <property type="protein sequence ID" value="MBM7562331.1"/>
    <property type="molecule type" value="Genomic_DNA"/>
</dbReference>
<dbReference type="Gene3D" id="1.10.8.260">
    <property type="entry name" value="HI0933 insert domain-like"/>
    <property type="match status" value="1"/>
</dbReference>
<dbReference type="SUPFAM" id="SSF51905">
    <property type="entry name" value="FAD/NAD(P)-binding domain"/>
    <property type="match status" value="1"/>
</dbReference>
<dbReference type="PANTHER" id="PTHR42887">
    <property type="entry name" value="OS12G0638800 PROTEIN"/>
    <property type="match status" value="1"/>
</dbReference>
<proteinExistence type="predicted"/>
<evidence type="ECO:0000256" key="2">
    <source>
        <dbReference type="ARBA" id="ARBA00022630"/>
    </source>
</evidence>
<evidence type="ECO:0000259" key="5">
    <source>
        <dbReference type="Pfam" id="PF22780"/>
    </source>
</evidence>
<name>A0ABS2MSC5_9FIRM</name>
<dbReference type="Gene3D" id="2.40.30.10">
    <property type="entry name" value="Translation factors"/>
    <property type="match status" value="1"/>
</dbReference>
<feature type="domain" description="RsdA/BaiN/AoA(So)-like Rossmann fold-like" evidence="4">
    <location>
        <begin position="4"/>
        <end position="399"/>
    </location>
</feature>
<evidence type="ECO:0000313" key="6">
    <source>
        <dbReference type="EMBL" id="MBM7562331.1"/>
    </source>
</evidence>
<accession>A0ABS2MSC5</accession>
<dbReference type="RefSeq" id="WP_204664645.1">
    <property type="nucleotide sequence ID" value="NZ_JAFBDT010000016.1"/>
</dbReference>
<dbReference type="Pfam" id="PF22780">
    <property type="entry name" value="HI0933_like_1st"/>
    <property type="match status" value="1"/>
</dbReference>